<name>C6LKG1_9FIRM</name>
<protein>
    <recommendedName>
        <fullName evidence="1">Cupin type-2 domain-containing protein</fullName>
    </recommendedName>
</protein>
<comment type="caution">
    <text evidence="2">The sequence shown here is derived from an EMBL/GenBank/DDBJ whole genome shotgun (WGS) entry which is preliminary data.</text>
</comment>
<organism evidence="2 3">
    <name type="scientific">Marvinbryantia formatexigens DSM 14469</name>
    <dbReference type="NCBI Taxonomy" id="478749"/>
    <lineage>
        <taxon>Bacteria</taxon>
        <taxon>Bacillati</taxon>
        <taxon>Bacillota</taxon>
        <taxon>Clostridia</taxon>
        <taxon>Lachnospirales</taxon>
        <taxon>Lachnospiraceae</taxon>
        <taxon>Marvinbryantia</taxon>
    </lineage>
</organism>
<dbReference type="eggNOG" id="COG1917">
    <property type="taxonomic scope" value="Bacteria"/>
</dbReference>
<gene>
    <name evidence="2" type="ORF">BRYFOR_09148</name>
</gene>
<dbReference type="Pfam" id="PF07883">
    <property type="entry name" value="Cupin_2"/>
    <property type="match status" value="1"/>
</dbReference>
<proteinExistence type="predicted"/>
<evidence type="ECO:0000313" key="2">
    <source>
        <dbReference type="EMBL" id="EET58860.1"/>
    </source>
</evidence>
<accession>C6LKG1</accession>
<dbReference type="EMBL" id="ACCL02000024">
    <property type="protein sequence ID" value="EET58860.1"/>
    <property type="molecule type" value="Genomic_DNA"/>
</dbReference>
<reference evidence="2" key="1">
    <citation type="submission" date="2009-07" db="EMBL/GenBank/DDBJ databases">
        <authorList>
            <person name="Weinstock G."/>
            <person name="Sodergren E."/>
            <person name="Clifton S."/>
            <person name="Fulton L."/>
            <person name="Fulton B."/>
            <person name="Courtney L."/>
            <person name="Fronick C."/>
            <person name="Harrison M."/>
            <person name="Strong C."/>
            <person name="Farmer C."/>
            <person name="Delahaunty K."/>
            <person name="Markovic C."/>
            <person name="Hall O."/>
            <person name="Minx P."/>
            <person name="Tomlinson C."/>
            <person name="Mitreva M."/>
            <person name="Nelson J."/>
            <person name="Hou S."/>
            <person name="Wollam A."/>
            <person name="Pepin K.H."/>
            <person name="Johnson M."/>
            <person name="Bhonagiri V."/>
            <person name="Nash W.E."/>
            <person name="Warren W."/>
            <person name="Chinwalla A."/>
            <person name="Mardis E.R."/>
            <person name="Wilson R.K."/>
        </authorList>
    </citation>
    <scope>NUCLEOTIDE SEQUENCE [LARGE SCALE GENOMIC DNA]</scope>
    <source>
        <strain evidence="2">DSM 14469</strain>
    </source>
</reference>
<dbReference type="InterPro" id="IPR014710">
    <property type="entry name" value="RmlC-like_jellyroll"/>
</dbReference>
<evidence type="ECO:0000313" key="3">
    <source>
        <dbReference type="Proteomes" id="UP000005561"/>
    </source>
</evidence>
<keyword evidence="3" id="KW-1185">Reference proteome</keyword>
<dbReference type="Proteomes" id="UP000005561">
    <property type="component" value="Unassembled WGS sequence"/>
</dbReference>
<dbReference type="InterPro" id="IPR011051">
    <property type="entry name" value="RmlC_Cupin_sf"/>
</dbReference>
<dbReference type="SUPFAM" id="SSF51182">
    <property type="entry name" value="RmlC-like cupins"/>
    <property type="match status" value="1"/>
</dbReference>
<dbReference type="AlphaFoldDB" id="C6LKG1"/>
<dbReference type="InterPro" id="IPR047263">
    <property type="entry name" value="HNL-like_cupin"/>
</dbReference>
<feature type="domain" description="Cupin type-2" evidence="1">
    <location>
        <begin position="13"/>
        <end position="76"/>
    </location>
</feature>
<sequence>MLMQLNGVGVANVTFEPACRNNWHIHYGEKGGGQILLVTGGRGWYQEWGKEAQVLHAGDVVAIPVGVKHWHGAAKDSWFAHIAIEVPGENTSNEWLEPVSEEEYKKLK</sequence>
<dbReference type="InterPro" id="IPR013096">
    <property type="entry name" value="Cupin_2"/>
</dbReference>
<dbReference type="Gene3D" id="2.60.120.10">
    <property type="entry name" value="Jelly Rolls"/>
    <property type="match status" value="1"/>
</dbReference>
<dbReference type="PANTHER" id="PTHR43698">
    <property type="entry name" value="RIBD C-TERMINAL DOMAIN CONTAINING PROTEIN"/>
    <property type="match status" value="1"/>
</dbReference>
<dbReference type="PANTHER" id="PTHR43698:SF1">
    <property type="entry name" value="BLL4564 PROTEIN"/>
    <property type="match status" value="1"/>
</dbReference>
<dbReference type="OrthoDB" id="9802489at2"/>
<evidence type="ECO:0000259" key="1">
    <source>
        <dbReference type="Pfam" id="PF07883"/>
    </source>
</evidence>
<dbReference type="STRING" id="168384.SAMN05660368_03435"/>
<dbReference type="CDD" id="cd02233">
    <property type="entry name" value="cupin_HNL-like"/>
    <property type="match status" value="1"/>
</dbReference>